<accession>A0A6A1Z7A0</accession>
<gene>
    <name evidence="1" type="ORF">F8251_03865</name>
</gene>
<dbReference type="EMBL" id="WBOB01000013">
    <property type="protein sequence ID" value="KAB1977207.1"/>
    <property type="molecule type" value="Genomic_DNA"/>
</dbReference>
<evidence type="ECO:0000313" key="2">
    <source>
        <dbReference type="Proteomes" id="UP000430323"/>
    </source>
</evidence>
<comment type="caution">
    <text evidence="1">The sequence shown here is derived from an EMBL/GenBank/DDBJ whole genome shotgun (WGS) entry which is preliminary data.</text>
</comment>
<sequence length="151" mass="17340">MLEIDYSELFRNAHEEAHEIVNEVGDYMVAFKIALTNQWKVVKTMKLNNEQIAKLENDGWARWTKGNFDRLYFNPDKNGVLELTYHDSGTINTADWNGDRISNGEAYRIKGMKCWVDIDNAKIQVRFYGSNGDEAEMLQTAAQKSLDKAIA</sequence>
<dbReference type="RefSeq" id="WP_151495267.1">
    <property type="nucleotide sequence ID" value="NZ_JBBOJP010000115.1"/>
</dbReference>
<protein>
    <submittedName>
        <fullName evidence="1">Uncharacterized protein</fullName>
    </submittedName>
</protein>
<proteinExistence type="predicted"/>
<reference evidence="1 2" key="1">
    <citation type="submission" date="2019-09" db="EMBL/GenBank/DDBJ databases">
        <title>Investigation of probiotic properties of different lactic acid bacteria.</title>
        <authorList>
            <person name="Jaomanjaka F."/>
            <person name="Blanc P."/>
        </authorList>
    </citation>
    <scope>NUCLEOTIDE SEQUENCE [LARGE SCALE GENOMIC DNA]</scope>
    <source>
        <strain evidence="1 2">BIO6272</strain>
    </source>
</reference>
<dbReference type="AlphaFoldDB" id="A0A6A1Z7A0"/>
<name>A0A6A1Z7A0_9LACO</name>
<evidence type="ECO:0000313" key="1">
    <source>
        <dbReference type="EMBL" id="KAB1977207.1"/>
    </source>
</evidence>
<dbReference type="Proteomes" id="UP000430323">
    <property type="component" value="Unassembled WGS sequence"/>
</dbReference>
<organism evidence="1 2">
    <name type="scientific">Lactobacillus crispatus</name>
    <dbReference type="NCBI Taxonomy" id="47770"/>
    <lineage>
        <taxon>Bacteria</taxon>
        <taxon>Bacillati</taxon>
        <taxon>Bacillota</taxon>
        <taxon>Bacilli</taxon>
        <taxon>Lactobacillales</taxon>
        <taxon>Lactobacillaceae</taxon>
        <taxon>Lactobacillus</taxon>
    </lineage>
</organism>